<proteinExistence type="inferred from homology"/>
<evidence type="ECO:0000313" key="6">
    <source>
        <dbReference type="EMBL" id="GAN97178.1"/>
    </source>
</evidence>
<dbReference type="InterPro" id="IPR000424">
    <property type="entry name" value="Primosome_PriB/ssb"/>
</dbReference>
<feature type="region of interest" description="Disordered" evidence="5">
    <location>
        <begin position="118"/>
        <end position="156"/>
    </location>
</feature>
<feature type="compositionally biased region" description="Basic and acidic residues" evidence="5">
    <location>
        <begin position="122"/>
        <end position="132"/>
    </location>
</feature>
<accession>A0A0D6Q1J0</accession>
<dbReference type="RefSeq" id="WP_048851751.1">
    <property type="nucleotide sequence ID" value="NZ_BANI01000132.1"/>
</dbReference>
<dbReference type="PANTHER" id="PTHR10302:SF27">
    <property type="entry name" value="SINGLE-STRANDED DNA-BINDING PROTEIN"/>
    <property type="match status" value="1"/>
</dbReference>
<dbReference type="InterPro" id="IPR011344">
    <property type="entry name" value="ssDNA-bd"/>
</dbReference>
<evidence type="ECO:0000256" key="5">
    <source>
        <dbReference type="SAM" id="MobiDB-lite"/>
    </source>
</evidence>
<dbReference type="CDD" id="cd04496">
    <property type="entry name" value="SSB_OBF"/>
    <property type="match status" value="1"/>
</dbReference>
<keyword evidence="2 3" id="KW-0233">DNA recombination</keyword>
<dbReference type="EMBL" id="BANI01000132">
    <property type="protein sequence ID" value="GAN97178.1"/>
    <property type="molecule type" value="Genomic_DNA"/>
</dbReference>
<name>A0A0D6Q1J0_KOMEU</name>
<dbReference type="Gene3D" id="2.40.50.140">
    <property type="entry name" value="Nucleic acid-binding proteins"/>
    <property type="match status" value="1"/>
</dbReference>
<dbReference type="AlphaFoldDB" id="A0A0D6Q1J0"/>
<keyword evidence="3" id="KW-0227">DNA damage</keyword>
<dbReference type="SUPFAM" id="SSF50249">
    <property type="entry name" value="Nucleic acid-binding proteins"/>
    <property type="match status" value="1"/>
</dbReference>
<dbReference type="GO" id="GO:0006310">
    <property type="term" value="P:DNA recombination"/>
    <property type="evidence" value="ECO:0007669"/>
    <property type="project" value="UniProtKB-UniRule"/>
</dbReference>
<keyword evidence="3" id="KW-0234">DNA repair</keyword>
<gene>
    <name evidence="6" type="ORF">Geu3261_0150_008</name>
</gene>
<dbReference type="Proteomes" id="UP000032675">
    <property type="component" value="Unassembled WGS sequence"/>
</dbReference>
<dbReference type="PANTHER" id="PTHR10302">
    <property type="entry name" value="SINGLE-STRANDED DNA-BINDING PROTEIN"/>
    <property type="match status" value="1"/>
</dbReference>
<organism evidence="6 7">
    <name type="scientific">Komagataeibacter europaeus NBRC 3261</name>
    <dbReference type="NCBI Taxonomy" id="1234669"/>
    <lineage>
        <taxon>Bacteria</taxon>
        <taxon>Pseudomonadati</taxon>
        <taxon>Pseudomonadota</taxon>
        <taxon>Alphaproteobacteria</taxon>
        <taxon>Acetobacterales</taxon>
        <taxon>Acetobacteraceae</taxon>
        <taxon>Komagataeibacter</taxon>
    </lineage>
</organism>
<evidence type="ECO:0000256" key="2">
    <source>
        <dbReference type="ARBA" id="ARBA00023172"/>
    </source>
</evidence>
<dbReference type="NCBIfam" id="TIGR00621">
    <property type="entry name" value="ssb"/>
    <property type="match status" value="1"/>
</dbReference>
<dbReference type="PIRSF" id="PIRSF002070">
    <property type="entry name" value="SSB"/>
    <property type="match status" value="1"/>
</dbReference>
<evidence type="ECO:0000256" key="1">
    <source>
        <dbReference type="ARBA" id="ARBA00023125"/>
    </source>
</evidence>
<dbReference type="GO" id="GO:0006260">
    <property type="term" value="P:DNA replication"/>
    <property type="evidence" value="ECO:0007669"/>
    <property type="project" value="UniProtKB-UniRule"/>
</dbReference>
<comment type="caution">
    <text evidence="3">Lacks conserved residue(s) required for the propagation of feature annotation.</text>
</comment>
<evidence type="ECO:0000256" key="3">
    <source>
        <dbReference type="HAMAP-Rule" id="MF_00984"/>
    </source>
</evidence>
<sequence>MSQSVNRAIIIGHLGRDPDLAARREGDGKIASFGVATSETWTDRASGERREKTQWHRVVSFNDHLSAVIERRCQKGTLVYVEGHLETRKWTDQQGQDRYVTEIIIDRFDGNLKVLANGRSTGDGRFDEERPSRSAAQRPVPAATSNAQNVDDEIPF</sequence>
<keyword evidence="3" id="KW-0235">DNA replication</keyword>
<protein>
    <recommendedName>
        <fullName evidence="3 4">Single-stranded DNA-binding protein</fullName>
        <shortName evidence="3">SSB</shortName>
    </recommendedName>
</protein>
<comment type="caution">
    <text evidence="6">The sequence shown here is derived from an EMBL/GenBank/DDBJ whole genome shotgun (WGS) entry which is preliminary data.</text>
</comment>
<comment type="subunit">
    <text evidence="3">Homotetramer.</text>
</comment>
<dbReference type="GO" id="GO:0003697">
    <property type="term" value="F:single-stranded DNA binding"/>
    <property type="evidence" value="ECO:0007669"/>
    <property type="project" value="UniProtKB-UniRule"/>
</dbReference>
<feature type="short sequence motif" description="Important for interaction with partner proteins" evidence="3">
    <location>
        <begin position="151"/>
        <end position="156"/>
    </location>
</feature>
<dbReference type="GO" id="GO:0006281">
    <property type="term" value="P:DNA repair"/>
    <property type="evidence" value="ECO:0007669"/>
    <property type="project" value="UniProtKB-UniRule"/>
</dbReference>
<evidence type="ECO:0000256" key="4">
    <source>
        <dbReference type="PIRNR" id="PIRNR002070"/>
    </source>
</evidence>
<comment type="function">
    <text evidence="3">Plays an important role in DNA replication, recombination and repair. Binds to ssDNA and to an array of partner proteins to recruit them to their sites of action during DNA metabolism.</text>
</comment>
<dbReference type="Pfam" id="PF00436">
    <property type="entry name" value="SSB"/>
    <property type="match status" value="1"/>
</dbReference>
<evidence type="ECO:0000313" key="7">
    <source>
        <dbReference type="Proteomes" id="UP000032675"/>
    </source>
</evidence>
<dbReference type="PROSITE" id="PS50935">
    <property type="entry name" value="SSB"/>
    <property type="match status" value="1"/>
</dbReference>
<dbReference type="InterPro" id="IPR012340">
    <property type="entry name" value="NA-bd_OB-fold"/>
</dbReference>
<keyword evidence="1 3" id="KW-0238">DNA-binding</keyword>
<dbReference type="GO" id="GO:0009295">
    <property type="term" value="C:nucleoid"/>
    <property type="evidence" value="ECO:0007669"/>
    <property type="project" value="TreeGrafter"/>
</dbReference>
<dbReference type="HAMAP" id="MF_00984">
    <property type="entry name" value="SSB"/>
    <property type="match status" value="1"/>
</dbReference>
<reference evidence="6 7" key="1">
    <citation type="submission" date="2012-11" db="EMBL/GenBank/DDBJ databases">
        <title>Whole genome sequence of Gluconacetobacter europaeus NBRC3261.</title>
        <authorList>
            <person name="Azuma Y."/>
            <person name="Higashiura N."/>
            <person name="Hirakawa H."/>
            <person name="Matsushita K."/>
        </authorList>
    </citation>
    <scope>NUCLEOTIDE SEQUENCE [LARGE SCALE GENOMIC DNA]</scope>
    <source>
        <strain evidence="6 7">NBRC 3261</strain>
    </source>
</reference>